<sequence>MKSDIDFKIFDEFKESYIIGDLFNMPKFFAGWNSNPHHNDYMYNLFKKTASQYKDNILGIYDRYRTDENEPFPNVEKIKSSVDIFIENNKTNETLNTLLVTCSSENTLVVHLRSGDKGVVEDHYINTIINLSVKYEKIVILCGIHQNGERSHCFPNVTESINNMKLSLSKLYSKNLDITVDLNEPDIHLSAMRTSKNLLLHKGGYSLLGGLIFRGNNLYMTALFNPIQSNNQEYFTYCKNYTVL</sequence>
<dbReference type="EMBL" id="MN739966">
    <property type="protein sequence ID" value="QHT80225.1"/>
    <property type="molecule type" value="Genomic_DNA"/>
</dbReference>
<protein>
    <submittedName>
        <fullName evidence="1">Uncharacterized protein</fullName>
    </submittedName>
</protein>
<name>A0A6C0HJ95_9ZZZZ</name>
<reference evidence="1" key="1">
    <citation type="journal article" date="2020" name="Nature">
        <title>Giant virus diversity and host interactions through global metagenomics.</title>
        <authorList>
            <person name="Schulz F."/>
            <person name="Roux S."/>
            <person name="Paez-Espino D."/>
            <person name="Jungbluth S."/>
            <person name="Walsh D.A."/>
            <person name="Denef V.J."/>
            <person name="McMahon K.D."/>
            <person name="Konstantinidis K.T."/>
            <person name="Eloe-Fadrosh E.A."/>
            <person name="Kyrpides N.C."/>
            <person name="Woyke T."/>
        </authorList>
    </citation>
    <scope>NUCLEOTIDE SEQUENCE</scope>
    <source>
        <strain evidence="1">GVMAG-M-3300023184-120</strain>
    </source>
</reference>
<evidence type="ECO:0000313" key="1">
    <source>
        <dbReference type="EMBL" id="QHT80225.1"/>
    </source>
</evidence>
<accession>A0A6C0HJ95</accession>
<dbReference type="AlphaFoldDB" id="A0A6C0HJ95"/>
<organism evidence="1">
    <name type="scientific">viral metagenome</name>
    <dbReference type="NCBI Taxonomy" id="1070528"/>
    <lineage>
        <taxon>unclassified sequences</taxon>
        <taxon>metagenomes</taxon>
        <taxon>organismal metagenomes</taxon>
    </lineage>
</organism>
<proteinExistence type="predicted"/>